<dbReference type="RefSeq" id="WP_111275097.1">
    <property type="nucleotide sequence ID" value="NZ_QFYS01000002.1"/>
</dbReference>
<dbReference type="EMBL" id="QFYS01000002">
    <property type="protein sequence ID" value="RAK67486.1"/>
    <property type="molecule type" value="Genomic_DNA"/>
</dbReference>
<dbReference type="Gene3D" id="3.40.50.300">
    <property type="entry name" value="P-loop containing nucleotide triphosphate hydrolases"/>
    <property type="match status" value="1"/>
</dbReference>
<evidence type="ECO:0000313" key="3">
    <source>
        <dbReference type="Proteomes" id="UP000249524"/>
    </source>
</evidence>
<proteinExistence type="predicted"/>
<feature type="domain" description="Phosphoribulokinase/uridine kinase" evidence="1">
    <location>
        <begin position="28"/>
        <end position="165"/>
    </location>
</feature>
<keyword evidence="3" id="KW-1185">Reference proteome</keyword>
<dbReference type="GO" id="GO:0005524">
    <property type="term" value="F:ATP binding"/>
    <property type="evidence" value="ECO:0007669"/>
    <property type="project" value="InterPro"/>
</dbReference>
<dbReference type="Proteomes" id="UP000249524">
    <property type="component" value="Unassembled WGS sequence"/>
</dbReference>
<dbReference type="InterPro" id="IPR027417">
    <property type="entry name" value="P-loop_NTPase"/>
</dbReference>
<evidence type="ECO:0000313" key="2">
    <source>
        <dbReference type="EMBL" id="RAK67486.1"/>
    </source>
</evidence>
<dbReference type="PANTHER" id="PTHR10285">
    <property type="entry name" value="URIDINE KINASE"/>
    <property type="match status" value="1"/>
</dbReference>
<protein>
    <submittedName>
        <fullName evidence="2">Type I pantothenate kinase</fullName>
    </submittedName>
</protein>
<keyword evidence="2" id="KW-0418">Kinase</keyword>
<dbReference type="GO" id="GO:0015937">
    <property type="term" value="P:coenzyme A biosynthetic process"/>
    <property type="evidence" value="ECO:0007669"/>
    <property type="project" value="UniProtKB-UniPathway"/>
</dbReference>
<dbReference type="Pfam" id="PF00485">
    <property type="entry name" value="PRK"/>
    <property type="match status" value="1"/>
</dbReference>
<dbReference type="SUPFAM" id="SSF52540">
    <property type="entry name" value="P-loop containing nucleoside triphosphate hydrolases"/>
    <property type="match status" value="1"/>
</dbReference>
<reference evidence="2 3" key="1">
    <citation type="submission" date="2018-05" db="EMBL/GenBank/DDBJ databases">
        <authorList>
            <person name="Lanie J.A."/>
            <person name="Ng W.-L."/>
            <person name="Kazmierczak K.M."/>
            <person name="Andrzejewski T.M."/>
            <person name="Davidsen T.M."/>
            <person name="Wayne K.J."/>
            <person name="Tettelin H."/>
            <person name="Glass J.I."/>
            <person name="Rusch D."/>
            <person name="Podicherti R."/>
            <person name="Tsui H.-C.T."/>
            <person name="Winkler M.E."/>
        </authorList>
    </citation>
    <scope>NUCLEOTIDE SEQUENCE [LARGE SCALE GENOMIC DNA]</scope>
    <source>
        <strain evidence="2 3">BUT-10</strain>
    </source>
</reference>
<keyword evidence="2" id="KW-0808">Transferase</keyword>
<dbReference type="GO" id="GO:0016301">
    <property type="term" value="F:kinase activity"/>
    <property type="evidence" value="ECO:0007669"/>
    <property type="project" value="UniProtKB-KW"/>
</dbReference>
<sequence length="232" mass="24756">MAEQDVLGALAAMVRERARGGGPGAFLVGMAGGVAVGKSTLARALAERLAPGDVQVVATDGFLRPNAELAAGDLIRRKGFPETYDVAAFARFLAELAAGRAAAMPVYSHVTYDIVPGETRTVGGEGVVIVEGINVLQSPEARARFGLRIYVDADPEHMHAWYLRRLEEIVAKEPGSLIAQIRDPAQRLAIVEAAWRDINLVNLTEHIAPTAAHADVVVRKAADHVLSELVVR</sequence>
<accession>A0A328BNC1</accession>
<dbReference type="OrthoDB" id="1550976at2"/>
<name>A0A328BNC1_9CAUL</name>
<dbReference type="InterPro" id="IPR006083">
    <property type="entry name" value="PRK/URK"/>
</dbReference>
<comment type="caution">
    <text evidence="2">The sequence shown here is derived from an EMBL/GenBank/DDBJ whole genome shotgun (WGS) entry which is preliminary data.</text>
</comment>
<dbReference type="AlphaFoldDB" id="A0A328BNC1"/>
<gene>
    <name evidence="2" type="ORF">DJ019_06120</name>
</gene>
<organism evidence="2 3">
    <name type="scientific">Phenylobacterium kunshanense</name>
    <dbReference type="NCBI Taxonomy" id="1445034"/>
    <lineage>
        <taxon>Bacteria</taxon>
        <taxon>Pseudomonadati</taxon>
        <taxon>Pseudomonadota</taxon>
        <taxon>Alphaproteobacteria</taxon>
        <taxon>Caulobacterales</taxon>
        <taxon>Caulobacteraceae</taxon>
        <taxon>Phenylobacterium</taxon>
    </lineage>
</organism>
<dbReference type="UniPathway" id="UPA00241">
    <property type="reaction ID" value="UER00352"/>
</dbReference>
<evidence type="ECO:0000259" key="1">
    <source>
        <dbReference type="Pfam" id="PF00485"/>
    </source>
</evidence>